<dbReference type="RefSeq" id="WP_118044523.1">
    <property type="nucleotide sequence ID" value="NZ_QRSS01000005.1"/>
</dbReference>
<organism evidence="2 3">
    <name type="scientific">Blautia obeum</name>
    <dbReference type="NCBI Taxonomy" id="40520"/>
    <lineage>
        <taxon>Bacteria</taxon>
        <taxon>Bacillati</taxon>
        <taxon>Bacillota</taxon>
        <taxon>Clostridia</taxon>
        <taxon>Lachnospirales</taxon>
        <taxon>Lachnospiraceae</taxon>
        <taxon>Blautia</taxon>
    </lineage>
</organism>
<gene>
    <name evidence="2" type="ORF">DWZ12_05770</name>
</gene>
<reference evidence="2 3" key="1">
    <citation type="submission" date="2018-08" db="EMBL/GenBank/DDBJ databases">
        <title>A genome reference for cultivated species of the human gut microbiota.</title>
        <authorList>
            <person name="Zou Y."/>
            <person name="Xue W."/>
            <person name="Luo G."/>
        </authorList>
    </citation>
    <scope>NUCLEOTIDE SEQUENCE [LARGE SCALE GENOMIC DNA]</scope>
    <source>
        <strain evidence="2 3">AF29-2BH</strain>
    </source>
</reference>
<proteinExistence type="predicted"/>
<dbReference type="Proteomes" id="UP000283585">
    <property type="component" value="Unassembled WGS sequence"/>
</dbReference>
<comment type="caution">
    <text evidence="2">The sequence shown here is derived from an EMBL/GenBank/DDBJ whole genome shotgun (WGS) entry which is preliminary data.</text>
</comment>
<protein>
    <recommendedName>
        <fullName evidence="1">DUF7253 domain-containing protein</fullName>
    </recommendedName>
</protein>
<name>A0A411ZT24_9FIRM</name>
<evidence type="ECO:0000313" key="3">
    <source>
        <dbReference type="Proteomes" id="UP000283585"/>
    </source>
</evidence>
<dbReference type="InterPro" id="IPR055677">
    <property type="entry name" value="DUF7253"/>
</dbReference>
<accession>A0A411ZT24</accession>
<feature type="domain" description="DUF7253" evidence="1">
    <location>
        <begin position="1"/>
        <end position="105"/>
    </location>
</feature>
<dbReference type="EMBL" id="QRSS01000005">
    <property type="protein sequence ID" value="RGQ05975.1"/>
    <property type="molecule type" value="Genomic_DNA"/>
</dbReference>
<dbReference type="AlphaFoldDB" id="A0A411ZT24"/>
<evidence type="ECO:0000259" key="1">
    <source>
        <dbReference type="Pfam" id="PF23911"/>
    </source>
</evidence>
<evidence type="ECO:0000313" key="2">
    <source>
        <dbReference type="EMBL" id="RGQ05975.1"/>
    </source>
</evidence>
<sequence>MAKFYGKVGFLRNEETAPDVYGEILTERLYKGDVIRNQKRYQSSEGLNDDVVLSNNISIVADSYANENVFAIKYVMYKGVPWKVTNVEIQRPRIILTLGGKYNVQEN</sequence>
<dbReference type="Pfam" id="PF23911">
    <property type="entry name" value="DUF7253"/>
    <property type="match status" value="1"/>
</dbReference>